<protein>
    <recommendedName>
        <fullName evidence="2">DUF1618 domain-containing protein</fullName>
    </recommendedName>
</protein>
<gene>
    <name evidence="3" type="ORF">EJB05_14887</name>
</gene>
<name>A0A5J9VYP3_9POAL</name>
<dbReference type="EMBL" id="RWGY01000007">
    <property type="protein sequence ID" value="TVU41379.1"/>
    <property type="molecule type" value="Genomic_DNA"/>
</dbReference>
<organism evidence="3 4">
    <name type="scientific">Eragrostis curvula</name>
    <name type="common">weeping love grass</name>
    <dbReference type="NCBI Taxonomy" id="38414"/>
    <lineage>
        <taxon>Eukaryota</taxon>
        <taxon>Viridiplantae</taxon>
        <taxon>Streptophyta</taxon>
        <taxon>Embryophyta</taxon>
        <taxon>Tracheophyta</taxon>
        <taxon>Spermatophyta</taxon>
        <taxon>Magnoliopsida</taxon>
        <taxon>Liliopsida</taxon>
        <taxon>Poales</taxon>
        <taxon>Poaceae</taxon>
        <taxon>PACMAD clade</taxon>
        <taxon>Chloridoideae</taxon>
        <taxon>Eragrostideae</taxon>
        <taxon>Eragrostidinae</taxon>
        <taxon>Eragrostis</taxon>
    </lineage>
</organism>
<dbReference type="OrthoDB" id="690846at2759"/>
<evidence type="ECO:0000313" key="3">
    <source>
        <dbReference type="EMBL" id="TVU41379.1"/>
    </source>
</evidence>
<dbReference type="Gramene" id="TVU41379">
    <property type="protein sequence ID" value="TVU41379"/>
    <property type="gene ID" value="EJB05_14887"/>
</dbReference>
<reference evidence="3 4" key="1">
    <citation type="journal article" date="2019" name="Sci. Rep.">
        <title>A high-quality genome of Eragrostis curvula grass provides insights into Poaceae evolution and supports new strategies to enhance forage quality.</title>
        <authorList>
            <person name="Carballo J."/>
            <person name="Santos B.A.C.M."/>
            <person name="Zappacosta D."/>
            <person name="Garbus I."/>
            <person name="Selva J.P."/>
            <person name="Gallo C.A."/>
            <person name="Diaz A."/>
            <person name="Albertini E."/>
            <person name="Caccamo M."/>
            <person name="Echenique V."/>
        </authorList>
    </citation>
    <scope>NUCLEOTIDE SEQUENCE [LARGE SCALE GENOMIC DNA]</scope>
    <source>
        <strain evidence="4">cv. Victoria</strain>
        <tissue evidence="3">Leaf</tissue>
    </source>
</reference>
<evidence type="ECO:0000313" key="4">
    <source>
        <dbReference type="Proteomes" id="UP000324897"/>
    </source>
</evidence>
<dbReference type="InterPro" id="IPR011676">
    <property type="entry name" value="DUF1618"/>
</dbReference>
<comment type="caution">
    <text evidence="3">The sequence shown here is derived from an EMBL/GenBank/DDBJ whole genome shotgun (WGS) entry which is preliminary data.</text>
</comment>
<dbReference type="PANTHER" id="PTHR33074:SF83">
    <property type="entry name" value="EXPRESSED PROTEIN"/>
    <property type="match status" value="1"/>
</dbReference>
<feature type="domain" description="DUF1618" evidence="2">
    <location>
        <begin position="18"/>
        <end position="186"/>
    </location>
</feature>
<accession>A0A5J9VYP3</accession>
<evidence type="ECO:0000256" key="1">
    <source>
        <dbReference type="SAM" id="MobiDB-lite"/>
    </source>
</evidence>
<sequence length="304" mass="34472">MEVVMQKHGKILFHFRFHCQDPPNANFIPLPLPLPGNKDKLRTSLRSGHSPRLFRDIACVDSVLKFIEVENRVIDMSSDPSDKGLLYDSDLIMSLKRKDMDEKPRKQHSGYGRRAVTWRRMILSNCWHKERTIDVSDISAIEVSDILASESTYSSLPSGLQAVNSLKSKLYSAFPTFSVDGDDIFYLKSMVEPNDRDGWVVAVDLENKIAKAFGAWSFAKRGHFSQAFRSCTLSNHLKMTPGIKASAYRKITQAGSCADDPNKTPPPQQSISNWNRPHNNEYQPLSQQPTSSQQQQMPNQLWNS</sequence>
<keyword evidence="4" id="KW-1185">Reference proteome</keyword>
<dbReference type="Pfam" id="PF07762">
    <property type="entry name" value="DUF1618"/>
    <property type="match status" value="1"/>
</dbReference>
<proteinExistence type="predicted"/>
<evidence type="ECO:0000259" key="2">
    <source>
        <dbReference type="Pfam" id="PF07762"/>
    </source>
</evidence>
<feature type="non-terminal residue" evidence="3">
    <location>
        <position position="1"/>
    </location>
</feature>
<feature type="compositionally biased region" description="Low complexity" evidence="1">
    <location>
        <begin position="283"/>
        <end position="304"/>
    </location>
</feature>
<feature type="compositionally biased region" description="Polar residues" evidence="1">
    <location>
        <begin position="269"/>
        <end position="282"/>
    </location>
</feature>
<dbReference type="PANTHER" id="PTHR33074">
    <property type="entry name" value="EXPRESSED PROTEIN-RELATED"/>
    <property type="match status" value="1"/>
</dbReference>
<dbReference type="Proteomes" id="UP000324897">
    <property type="component" value="Chromosome 4"/>
</dbReference>
<dbReference type="AlphaFoldDB" id="A0A5J9VYP3"/>
<feature type="region of interest" description="Disordered" evidence="1">
    <location>
        <begin position="255"/>
        <end position="304"/>
    </location>
</feature>